<evidence type="ECO:0000256" key="1">
    <source>
        <dbReference type="ARBA" id="ARBA00022491"/>
    </source>
</evidence>
<sequence>MKNVTMKDIADKLNISTVTVSKALSDKDGVSEELKNRIKKVSEEMGYRYNVLAKSMKEGKSYNVGIVIADRFIRDDGDAFYLKMYQSVVKSLSKAGYYGIMEIINHEQEKNIILPSVIQNNKVDGVIILGQMSYEYVSSINNRGIPLVFLDFYDELLEVDSLVSDSFYGSYILTNHLIAQGHRNIGFVGNILSTSSILDRYLGYYKSLLSNGIPLREEWVIADRSEDGTYIEIEFPKEMPTAFVCNNDGVAYLLINKLKKNGYRVPEDISVVGFDNYIFATISNPKLTTVEVDITVMSDEAVKAIVGKINNANYRIGRVVINGKLIIRDSVKKIN</sequence>
<feature type="domain" description="HTH lacI-type" evidence="5">
    <location>
        <begin position="4"/>
        <end position="58"/>
    </location>
</feature>
<dbReference type="AlphaFoldDB" id="A0A1M6WQG6"/>
<accession>A0A1M6WQG6</accession>
<dbReference type="CDD" id="cd01392">
    <property type="entry name" value="HTH_LacI"/>
    <property type="match status" value="1"/>
</dbReference>
<keyword evidence="7" id="KW-1185">Reference proteome</keyword>
<evidence type="ECO:0000313" key="6">
    <source>
        <dbReference type="EMBL" id="SHK95906.1"/>
    </source>
</evidence>
<gene>
    <name evidence="6" type="ORF">SAMN02745136_03769</name>
</gene>
<dbReference type="RefSeq" id="WP_073278389.1">
    <property type="nucleotide sequence ID" value="NZ_FRAC01000020.1"/>
</dbReference>
<evidence type="ECO:0000256" key="3">
    <source>
        <dbReference type="ARBA" id="ARBA00023125"/>
    </source>
</evidence>
<reference evidence="6 7" key="1">
    <citation type="submission" date="2016-11" db="EMBL/GenBank/DDBJ databases">
        <authorList>
            <person name="Jaros S."/>
            <person name="Januszkiewicz K."/>
            <person name="Wedrychowicz H."/>
        </authorList>
    </citation>
    <scope>NUCLEOTIDE SEQUENCE [LARGE SCALE GENOMIC DNA]</scope>
    <source>
        <strain evidence="6 7">DSM 15929</strain>
    </source>
</reference>
<dbReference type="Pfam" id="PF13377">
    <property type="entry name" value="Peripla_BP_3"/>
    <property type="match status" value="1"/>
</dbReference>
<dbReference type="Gene3D" id="3.40.50.2300">
    <property type="match status" value="2"/>
</dbReference>
<keyword evidence="4" id="KW-0804">Transcription</keyword>
<dbReference type="InterPro" id="IPR046335">
    <property type="entry name" value="LacI/GalR-like_sensor"/>
</dbReference>
<dbReference type="PANTHER" id="PTHR30146">
    <property type="entry name" value="LACI-RELATED TRANSCRIPTIONAL REPRESSOR"/>
    <property type="match status" value="1"/>
</dbReference>
<keyword evidence="3" id="KW-0238">DNA-binding</keyword>
<keyword evidence="2" id="KW-0805">Transcription regulation</keyword>
<dbReference type="STRING" id="1121322.SAMN02745136_03769"/>
<dbReference type="GO" id="GO:0003700">
    <property type="term" value="F:DNA-binding transcription factor activity"/>
    <property type="evidence" value="ECO:0007669"/>
    <property type="project" value="TreeGrafter"/>
</dbReference>
<dbReference type="OrthoDB" id="2026446at2"/>
<evidence type="ECO:0000259" key="5">
    <source>
        <dbReference type="PROSITE" id="PS50932"/>
    </source>
</evidence>
<dbReference type="InterPro" id="IPR010982">
    <property type="entry name" value="Lambda_DNA-bd_dom_sf"/>
</dbReference>
<dbReference type="GO" id="GO:0000976">
    <property type="term" value="F:transcription cis-regulatory region binding"/>
    <property type="evidence" value="ECO:0007669"/>
    <property type="project" value="TreeGrafter"/>
</dbReference>
<dbReference type="CDD" id="cd19974">
    <property type="entry name" value="PBP1_LacI-like"/>
    <property type="match status" value="1"/>
</dbReference>
<dbReference type="EMBL" id="FRAC01000020">
    <property type="protein sequence ID" value="SHK95906.1"/>
    <property type="molecule type" value="Genomic_DNA"/>
</dbReference>
<evidence type="ECO:0000313" key="7">
    <source>
        <dbReference type="Proteomes" id="UP000184386"/>
    </source>
</evidence>
<dbReference type="InterPro" id="IPR000843">
    <property type="entry name" value="HTH_LacI"/>
</dbReference>
<name>A0A1M6WQG6_9FIRM</name>
<dbReference type="SUPFAM" id="SSF53822">
    <property type="entry name" value="Periplasmic binding protein-like I"/>
    <property type="match status" value="1"/>
</dbReference>
<dbReference type="Proteomes" id="UP000184386">
    <property type="component" value="Unassembled WGS sequence"/>
</dbReference>
<evidence type="ECO:0000256" key="2">
    <source>
        <dbReference type="ARBA" id="ARBA00023015"/>
    </source>
</evidence>
<dbReference type="SMART" id="SM00354">
    <property type="entry name" value="HTH_LACI"/>
    <property type="match status" value="1"/>
</dbReference>
<organism evidence="6 7">
    <name type="scientific">Anaerocolumna jejuensis DSM 15929</name>
    <dbReference type="NCBI Taxonomy" id="1121322"/>
    <lineage>
        <taxon>Bacteria</taxon>
        <taxon>Bacillati</taxon>
        <taxon>Bacillota</taxon>
        <taxon>Clostridia</taxon>
        <taxon>Lachnospirales</taxon>
        <taxon>Lachnospiraceae</taxon>
        <taxon>Anaerocolumna</taxon>
    </lineage>
</organism>
<dbReference type="Gene3D" id="1.10.260.40">
    <property type="entry name" value="lambda repressor-like DNA-binding domains"/>
    <property type="match status" value="1"/>
</dbReference>
<dbReference type="SUPFAM" id="SSF47413">
    <property type="entry name" value="lambda repressor-like DNA-binding domains"/>
    <property type="match status" value="1"/>
</dbReference>
<dbReference type="PROSITE" id="PS50932">
    <property type="entry name" value="HTH_LACI_2"/>
    <property type="match status" value="1"/>
</dbReference>
<dbReference type="InterPro" id="IPR028082">
    <property type="entry name" value="Peripla_BP_I"/>
</dbReference>
<dbReference type="PANTHER" id="PTHR30146:SF148">
    <property type="entry name" value="HTH-TYPE TRANSCRIPTIONAL REPRESSOR PURR-RELATED"/>
    <property type="match status" value="1"/>
</dbReference>
<dbReference type="Pfam" id="PF00356">
    <property type="entry name" value="LacI"/>
    <property type="match status" value="1"/>
</dbReference>
<keyword evidence="1" id="KW-0678">Repressor</keyword>
<evidence type="ECO:0000256" key="4">
    <source>
        <dbReference type="ARBA" id="ARBA00023163"/>
    </source>
</evidence>
<proteinExistence type="predicted"/>
<protein>
    <submittedName>
        <fullName evidence="6">Transcriptional regulator, LacI family</fullName>
    </submittedName>
</protein>